<organism evidence="1">
    <name type="scientific">marine metagenome</name>
    <dbReference type="NCBI Taxonomy" id="408172"/>
    <lineage>
        <taxon>unclassified sequences</taxon>
        <taxon>metagenomes</taxon>
        <taxon>ecological metagenomes</taxon>
    </lineage>
</organism>
<feature type="non-terminal residue" evidence="1">
    <location>
        <position position="102"/>
    </location>
</feature>
<evidence type="ECO:0000313" key="1">
    <source>
        <dbReference type="EMBL" id="SVA97736.1"/>
    </source>
</evidence>
<dbReference type="AlphaFoldDB" id="A0A382A864"/>
<dbReference type="EMBL" id="UINC01024328">
    <property type="protein sequence ID" value="SVA97736.1"/>
    <property type="molecule type" value="Genomic_DNA"/>
</dbReference>
<sequence length="102" mass="11304">MMRKWIILSLIVCSCVLSAQEAPFFEVDPSFPKPLPTGWINGQVGGICIDSHDHVTIVDRRNITEEETETAVPTPPIMMFNLEGDLINSFGNPDLVPRGIHS</sequence>
<name>A0A382A864_9ZZZZ</name>
<gene>
    <name evidence="1" type="ORF">METZ01_LOCUS150590</name>
</gene>
<dbReference type="PROSITE" id="PS51257">
    <property type="entry name" value="PROKAR_LIPOPROTEIN"/>
    <property type="match status" value="1"/>
</dbReference>
<proteinExistence type="predicted"/>
<accession>A0A382A864</accession>
<protein>
    <submittedName>
        <fullName evidence="1">Uncharacterized protein</fullName>
    </submittedName>
</protein>
<reference evidence="1" key="1">
    <citation type="submission" date="2018-05" db="EMBL/GenBank/DDBJ databases">
        <authorList>
            <person name="Lanie J.A."/>
            <person name="Ng W.-L."/>
            <person name="Kazmierczak K.M."/>
            <person name="Andrzejewski T.M."/>
            <person name="Davidsen T.M."/>
            <person name="Wayne K.J."/>
            <person name="Tettelin H."/>
            <person name="Glass J.I."/>
            <person name="Rusch D."/>
            <person name="Podicherti R."/>
            <person name="Tsui H.-C.T."/>
            <person name="Winkler M.E."/>
        </authorList>
    </citation>
    <scope>NUCLEOTIDE SEQUENCE</scope>
</reference>